<feature type="binding site" evidence="3">
    <location>
        <position position="89"/>
    </location>
    <ligand>
        <name>CoA</name>
        <dbReference type="ChEBI" id="CHEBI:57287"/>
    </ligand>
</feature>
<accession>A0A3M7FDY0</accession>
<dbReference type="PANTHER" id="PTHR43323">
    <property type="entry name" value="3-HYDROXY-3-METHYLGLUTARYL COENZYME A SYNTHASE"/>
    <property type="match status" value="1"/>
</dbReference>
<comment type="caution">
    <text evidence="6">The sequence shown here is derived from an EMBL/GenBank/DDBJ whole genome shotgun (WGS) entry which is preliminary data.</text>
</comment>
<name>A0A3M7FDY0_HORWE</name>
<evidence type="ECO:0000313" key="6">
    <source>
        <dbReference type="EMBL" id="RMY87053.1"/>
    </source>
</evidence>
<comment type="similarity">
    <text evidence="4">Belongs to the thiolase-like superfamily. HMG-CoA synthase family.</text>
</comment>
<evidence type="ECO:0000313" key="7">
    <source>
        <dbReference type="Proteomes" id="UP000281468"/>
    </source>
</evidence>
<evidence type="ECO:0000256" key="4">
    <source>
        <dbReference type="RuleBase" id="RU364071"/>
    </source>
</evidence>
<organism evidence="6 7">
    <name type="scientific">Hortaea werneckii</name>
    <name type="common">Black yeast</name>
    <name type="synonym">Cladosporium werneckii</name>
    <dbReference type="NCBI Taxonomy" id="91943"/>
    <lineage>
        <taxon>Eukaryota</taxon>
        <taxon>Fungi</taxon>
        <taxon>Dikarya</taxon>
        <taxon>Ascomycota</taxon>
        <taxon>Pezizomycotina</taxon>
        <taxon>Dothideomycetes</taxon>
        <taxon>Dothideomycetidae</taxon>
        <taxon>Mycosphaerellales</taxon>
        <taxon>Teratosphaeriaceae</taxon>
        <taxon>Hortaea</taxon>
    </lineage>
</organism>
<comment type="catalytic activity">
    <reaction evidence="4">
        <text>acetoacetyl-CoA + acetyl-CoA + H2O = (3S)-3-hydroxy-3-methylglutaryl-CoA + CoA + H(+)</text>
        <dbReference type="Rhea" id="RHEA:10188"/>
        <dbReference type="ChEBI" id="CHEBI:15377"/>
        <dbReference type="ChEBI" id="CHEBI:15378"/>
        <dbReference type="ChEBI" id="CHEBI:43074"/>
        <dbReference type="ChEBI" id="CHEBI:57286"/>
        <dbReference type="ChEBI" id="CHEBI:57287"/>
        <dbReference type="ChEBI" id="CHEBI:57288"/>
        <dbReference type="EC" id="2.3.3.10"/>
    </reaction>
</comment>
<feature type="active site" description="Proton donor/acceptor" evidence="2">
    <location>
        <position position="84"/>
    </location>
</feature>
<dbReference type="PANTHER" id="PTHR43323:SF2">
    <property type="entry name" value="HYDROXYMETHYLGLUTARYL-COA SYNTHASE"/>
    <property type="match status" value="1"/>
</dbReference>
<dbReference type="InterPro" id="IPR016039">
    <property type="entry name" value="Thiolase-like"/>
</dbReference>
<proteinExistence type="inferred from homology"/>
<evidence type="ECO:0000259" key="5">
    <source>
        <dbReference type="Pfam" id="PF08540"/>
    </source>
</evidence>
<evidence type="ECO:0000256" key="3">
    <source>
        <dbReference type="PIRSR" id="PIRSR610122-2"/>
    </source>
</evidence>
<reference evidence="6 7" key="1">
    <citation type="journal article" date="2018" name="BMC Genomics">
        <title>Genomic evidence for intraspecific hybridization in a clonal and extremely halotolerant yeast.</title>
        <authorList>
            <person name="Gostincar C."/>
            <person name="Stajich J.E."/>
            <person name="Zupancic J."/>
            <person name="Zalar P."/>
            <person name="Gunde-Cimerman N."/>
        </authorList>
    </citation>
    <scope>NUCLEOTIDE SEQUENCE [LARGE SCALE GENOMIC DNA]</scope>
    <source>
        <strain evidence="6 7">EXF-171</strain>
    </source>
</reference>
<protein>
    <recommendedName>
        <fullName evidence="4">Hydroxymethylglutaryl-CoA synthase</fullName>
        <shortName evidence="4">HMG-CoA synthase</shortName>
        <ecNumber evidence="4">2.3.3.10</ecNumber>
    </recommendedName>
    <alternativeName>
        <fullName evidence="4">3-hydroxy-3-methylglutaryl coenzyme A synthase</fullName>
    </alternativeName>
</protein>
<dbReference type="GO" id="GO:0006696">
    <property type="term" value="P:ergosterol biosynthetic process"/>
    <property type="evidence" value="ECO:0007669"/>
    <property type="project" value="TreeGrafter"/>
</dbReference>
<gene>
    <name evidence="6" type="ORF">D0862_10780</name>
</gene>
<dbReference type="EC" id="2.3.3.10" evidence="4"/>
<dbReference type="AlphaFoldDB" id="A0A3M7FDY0"/>
<keyword evidence="1 4" id="KW-0808">Transferase</keyword>
<evidence type="ECO:0000256" key="2">
    <source>
        <dbReference type="PIRSR" id="PIRSR610122-1"/>
    </source>
</evidence>
<feature type="binding site" evidence="3">
    <location>
        <position position="93"/>
    </location>
    <ligand>
        <name>CoA</name>
        <dbReference type="ChEBI" id="CHEBI:57287"/>
    </ligand>
</feature>
<dbReference type="InterPro" id="IPR013746">
    <property type="entry name" value="HMG_CoA_synt_C_dom"/>
</dbReference>
<dbReference type="Proteomes" id="UP000281468">
    <property type="component" value="Unassembled WGS sequence"/>
</dbReference>
<dbReference type="GO" id="GO:0006084">
    <property type="term" value="P:acetyl-CoA metabolic process"/>
    <property type="evidence" value="ECO:0007669"/>
    <property type="project" value="InterPro"/>
</dbReference>
<dbReference type="GO" id="GO:0010142">
    <property type="term" value="P:farnesyl diphosphate biosynthetic process, mevalonate pathway"/>
    <property type="evidence" value="ECO:0007669"/>
    <property type="project" value="InterPro"/>
</dbReference>
<dbReference type="InterPro" id="IPR010122">
    <property type="entry name" value="HMG_CoA_synthase_euk"/>
</dbReference>
<sequence length="281" mass="32161">MERPQNVGIKAMELYFPSQPDLTSEYPLVDGQYSLQCYTEAVDQCYKTYNTREQKVKSQQSNGVNGAHKEEETPLDRFDYMCFHSPTCKLVSKSYARLLYNDFLKNPENPLFKDVPAELKDVPYEQSITDKNIEKTFVALSKKRFAARVQPTIDVPTMCGNMYTASVYSSLVSLIANVSSNDLQGKRVAMFSYGSGLASSMFSLRIRGSTEEMQSKIDLHKRLEARRTVAPEVYDEMCNLREKAHLQKNFQPAGKVENITSGTYYLTNIDDMFRRQYEVKA</sequence>
<dbReference type="Pfam" id="PF08540">
    <property type="entry name" value="HMG_CoA_synt_C"/>
    <property type="match status" value="1"/>
</dbReference>
<dbReference type="NCBIfam" id="TIGR01833">
    <property type="entry name" value="HMG-CoA-S_euk"/>
    <property type="match status" value="1"/>
</dbReference>
<evidence type="ECO:0000256" key="1">
    <source>
        <dbReference type="ARBA" id="ARBA00022679"/>
    </source>
</evidence>
<dbReference type="GO" id="GO:0004421">
    <property type="term" value="F:hydroxymethylglutaryl-CoA synthase activity"/>
    <property type="evidence" value="ECO:0007669"/>
    <property type="project" value="UniProtKB-EC"/>
</dbReference>
<dbReference type="EMBL" id="QWIQ01000443">
    <property type="protein sequence ID" value="RMY87053.1"/>
    <property type="molecule type" value="Genomic_DNA"/>
</dbReference>
<dbReference type="Gene3D" id="3.40.47.10">
    <property type="match status" value="1"/>
</dbReference>
<dbReference type="SUPFAM" id="SSF53901">
    <property type="entry name" value="Thiolase-like"/>
    <property type="match status" value="1"/>
</dbReference>
<comment type="function">
    <text evidence="4">Catalyzes the condensation of acetyl-CoA with acetoacetyl-CoA to form HMG-CoA.</text>
</comment>
<feature type="binding site" evidence="3">
    <location>
        <position position="34"/>
    </location>
    <ligand>
        <name>CoA</name>
        <dbReference type="ChEBI" id="CHEBI:57287"/>
    </ligand>
</feature>
<feature type="domain" description="Hydroxymethylglutaryl-coenzyme A synthase C-terminal" evidence="5">
    <location>
        <begin position="19"/>
        <end position="280"/>
    </location>
</feature>